<organism evidence="2 3">
    <name type="scientific">Austropuccinia psidii MF-1</name>
    <dbReference type="NCBI Taxonomy" id="1389203"/>
    <lineage>
        <taxon>Eukaryota</taxon>
        <taxon>Fungi</taxon>
        <taxon>Dikarya</taxon>
        <taxon>Basidiomycota</taxon>
        <taxon>Pucciniomycotina</taxon>
        <taxon>Pucciniomycetes</taxon>
        <taxon>Pucciniales</taxon>
        <taxon>Sphaerophragmiaceae</taxon>
        <taxon>Austropuccinia</taxon>
    </lineage>
</organism>
<evidence type="ECO:0000313" key="2">
    <source>
        <dbReference type="EMBL" id="MBW0531606.1"/>
    </source>
</evidence>
<keyword evidence="3" id="KW-1185">Reference proteome</keyword>
<comment type="caution">
    <text evidence="2">The sequence shown here is derived from an EMBL/GenBank/DDBJ whole genome shotgun (WGS) entry which is preliminary data.</text>
</comment>
<dbReference type="AlphaFoldDB" id="A0A9Q3F720"/>
<evidence type="ECO:0008006" key="4">
    <source>
        <dbReference type="Google" id="ProtNLM"/>
    </source>
</evidence>
<name>A0A9Q3F720_9BASI</name>
<sequence length="181" mass="19219">MIHCKSPQIGLTGFDLAPNFQFGLCSVVETSQSILPSRLHSKVALHNKLGPAWAPVDRFLSPSLTNSLTPVLELSPIAILYIHLKLTSTMSANDYYNKGPQQQPYPQQGGYYPPPGGPPGPPPQGYPQAQPGYGYPQQQPVYVQPAAPAKKDSGAGTGCLACLAGACLCCCAEEALCDCLF</sequence>
<reference evidence="2" key="1">
    <citation type="submission" date="2021-03" db="EMBL/GenBank/DDBJ databases">
        <title>Draft genome sequence of rust myrtle Austropuccinia psidii MF-1, a brazilian biotype.</title>
        <authorList>
            <person name="Quecine M.C."/>
            <person name="Pachon D.M.R."/>
            <person name="Bonatelli M.L."/>
            <person name="Correr F.H."/>
            <person name="Franceschini L.M."/>
            <person name="Leite T.F."/>
            <person name="Margarido G.R.A."/>
            <person name="Almeida C.A."/>
            <person name="Ferrarezi J.A."/>
            <person name="Labate C.A."/>
        </authorList>
    </citation>
    <scope>NUCLEOTIDE SEQUENCE</scope>
    <source>
        <strain evidence="2">MF-1</strain>
    </source>
</reference>
<feature type="compositionally biased region" description="Low complexity" evidence="1">
    <location>
        <begin position="99"/>
        <end position="111"/>
    </location>
</feature>
<proteinExistence type="predicted"/>
<gene>
    <name evidence="2" type="ORF">O181_071321</name>
</gene>
<accession>A0A9Q3F720</accession>
<dbReference type="EMBL" id="AVOT02036988">
    <property type="protein sequence ID" value="MBW0531606.1"/>
    <property type="molecule type" value="Genomic_DNA"/>
</dbReference>
<feature type="region of interest" description="Disordered" evidence="1">
    <location>
        <begin position="96"/>
        <end position="131"/>
    </location>
</feature>
<feature type="compositionally biased region" description="Pro residues" evidence="1">
    <location>
        <begin position="112"/>
        <end position="125"/>
    </location>
</feature>
<evidence type="ECO:0000256" key="1">
    <source>
        <dbReference type="SAM" id="MobiDB-lite"/>
    </source>
</evidence>
<evidence type="ECO:0000313" key="3">
    <source>
        <dbReference type="Proteomes" id="UP000765509"/>
    </source>
</evidence>
<dbReference type="Proteomes" id="UP000765509">
    <property type="component" value="Unassembled WGS sequence"/>
</dbReference>
<protein>
    <recommendedName>
        <fullName evidence="4">Cysteine-rich transmembrane CYSTM domain-containing protein</fullName>
    </recommendedName>
</protein>